<evidence type="ECO:0000313" key="3">
    <source>
        <dbReference type="Proteomes" id="UP000502377"/>
    </source>
</evidence>
<organism evidence="2 3">
    <name type="scientific">Campylobacter rectus</name>
    <name type="common">Wolinella recta</name>
    <dbReference type="NCBI Taxonomy" id="203"/>
    <lineage>
        <taxon>Bacteria</taxon>
        <taxon>Pseudomonadati</taxon>
        <taxon>Campylobacterota</taxon>
        <taxon>Epsilonproteobacteria</taxon>
        <taxon>Campylobacterales</taxon>
        <taxon>Campylobacteraceae</taxon>
        <taxon>Campylobacter</taxon>
    </lineage>
</organism>
<dbReference type="Proteomes" id="UP000502377">
    <property type="component" value="Chromosome"/>
</dbReference>
<proteinExistence type="predicted"/>
<feature type="domain" description="Lcl C-terminal" evidence="1">
    <location>
        <begin position="37"/>
        <end position="145"/>
    </location>
</feature>
<dbReference type="RefSeq" id="WP_050771495.1">
    <property type="nucleotide sequence ID" value="NZ_CP012543.1"/>
</dbReference>
<name>A0A6G5QNG6_CAMRE</name>
<dbReference type="EMBL" id="CP012543">
    <property type="protein sequence ID" value="QCD47258.1"/>
    <property type="molecule type" value="Genomic_DNA"/>
</dbReference>
<evidence type="ECO:0000313" key="2">
    <source>
        <dbReference type="EMBL" id="QCD47258.1"/>
    </source>
</evidence>
<evidence type="ECO:0000259" key="1">
    <source>
        <dbReference type="Pfam" id="PF07603"/>
    </source>
</evidence>
<dbReference type="Pfam" id="PF07603">
    <property type="entry name" value="Lcl_C"/>
    <property type="match status" value="1"/>
</dbReference>
<dbReference type="AlphaFoldDB" id="A0A6G5QNG6"/>
<dbReference type="InterPro" id="IPR011460">
    <property type="entry name" value="Lcl_C"/>
</dbReference>
<dbReference type="PANTHER" id="PTHR35812">
    <property type="entry name" value="LIPOPROTEIN"/>
    <property type="match status" value="1"/>
</dbReference>
<protein>
    <submittedName>
        <fullName evidence="2">Putative DUF1566 domain protein</fullName>
    </submittedName>
</protein>
<accession>A0A6G5QNG6</accession>
<sequence>MNKYLIAIALLFVSANSEALKAVCHRDDDKRVVICEEDKLGRLMWQDNTTYKYEWNDSRRYCEKLGLAGYSDWRLPTRFELLSITDDDRYNPAINEAFKNVESGKYWTSEKSVISRNCIWNVNFIDGSYGDFERSSDRHFIRCVRNY</sequence>
<dbReference type="PANTHER" id="PTHR35812:SF1">
    <property type="entry name" value="LIPOPROTEIN"/>
    <property type="match status" value="1"/>
</dbReference>
<gene>
    <name evidence="2" type="ORF">CRECT_1623</name>
</gene>
<dbReference type="KEGG" id="crx:CRECT_1623"/>
<reference evidence="2 3" key="1">
    <citation type="submission" date="2016-07" db="EMBL/GenBank/DDBJ databases">
        <title>Comparative genomics of the Campylobacter concisus group.</title>
        <authorList>
            <person name="Miller W.G."/>
            <person name="Yee E."/>
            <person name="Chapman M.H."/>
            <person name="Huynh S."/>
            <person name="Bono J.L."/>
            <person name="On S.L.W."/>
            <person name="StLeger J."/>
            <person name="Foster G."/>
            <person name="Parker C.T."/>
        </authorList>
    </citation>
    <scope>NUCLEOTIDE SEQUENCE [LARGE SCALE GENOMIC DNA]</scope>
    <source>
        <strain evidence="2 3">ATCC 33238</strain>
    </source>
</reference>